<gene>
    <name evidence="3" type="ORF">BESB_034110</name>
</gene>
<keyword evidence="2" id="KW-0732">Signal</keyword>
<feature type="region of interest" description="Disordered" evidence="1">
    <location>
        <begin position="179"/>
        <end position="247"/>
    </location>
</feature>
<dbReference type="KEGG" id="bbes:BESB_034110"/>
<dbReference type="VEuPathDB" id="ToxoDB:BESB_034110"/>
<reference evidence="3 4" key="1">
    <citation type="submission" date="2017-09" db="EMBL/GenBank/DDBJ databases">
        <title>Genome sequencing of Besnoitia besnoiti strain Bb-Ger1.</title>
        <authorList>
            <person name="Schares G."/>
            <person name="Venepally P."/>
            <person name="Lorenzi H.A."/>
        </authorList>
    </citation>
    <scope>NUCLEOTIDE SEQUENCE [LARGE SCALE GENOMIC DNA]</scope>
    <source>
        <strain evidence="3 4">Bb-Ger1</strain>
    </source>
</reference>
<dbReference type="EMBL" id="NWUJ01000002">
    <property type="protein sequence ID" value="PFH36953.1"/>
    <property type="molecule type" value="Genomic_DNA"/>
</dbReference>
<feature type="compositionally biased region" description="Low complexity" evidence="1">
    <location>
        <begin position="179"/>
        <end position="196"/>
    </location>
</feature>
<accession>A0A2A9MMD9</accession>
<evidence type="ECO:0000313" key="4">
    <source>
        <dbReference type="Proteomes" id="UP000224006"/>
    </source>
</evidence>
<proteinExistence type="predicted"/>
<comment type="caution">
    <text evidence="3">The sequence shown here is derived from an EMBL/GenBank/DDBJ whole genome shotgun (WGS) entry which is preliminary data.</text>
</comment>
<evidence type="ECO:0000256" key="2">
    <source>
        <dbReference type="SAM" id="SignalP"/>
    </source>
</evidence>
<name>A0A2A9MMD9_BESBE</name>
<dbReference type="GeneID" id="40308392"/>
<feature type="compositionally biased region" description="Polar residues" evidence="1">
    <location>
        <begin position="228"/>
        <end position="242"/>
    </location>
</feature>
<sequence length="394" mass="41553">MTPMFGYVFASVAFIAVSSSVLTAAGETTSRTADIGASTTAAKGPHVCNFGSANSLELKLKKNQEVVFQCGSLQEGKLSESDDHKSAFKDKNCSDPAVGLDELCRGAKLTILPESRQPADSKPSYKLKLPDTECEVGEWYYKCVHIPAPVKSVPAELEPHAKPEEQKCIVKVSLTTTTTRTTSNIPTSATPKSTPTATPPLSPESTGPSQPQKPSGADSELQHPPESSDLQAPQSGSPQSDQVAVCEEGAHEATLSADEPVLFQCGKGMVLEPEDAAGVLDEKCEQELVLKDVAETALREAVKSAEEGGPGSAYKLSIKAASSHDVLLCYRCRLRSSGDGSDVSLLDATSEAAQKQCLMKVSVKGTASSAAPSLPEHSPVVAGLMLVSTFFLRW</sequence>
<protein>
    <recommendedName>
        <fullName evidence="5">SAG-related sequence</fullName>
    </recommendedName>
</protein>
<dbReference type="Gene3D" id="2.60.40.1320">
    <property type="entry name" value="SRS domain"/>
    <property type="match status" value="2"/>
</dbReference>
<dbReference type="InterPro" id="IPR036755">
    <property type="entry name" value="SRS_dom_sf"/>
</dbReference>
<evidence type="ECO:0000256" key="1">
    <source>
        <dbReference type="SAM" id="MobiDB-lite"/>
    </source>
</evidence>
<evidence type="ECO:0000313" key="3">
    <source>
        <dbReference type="EMBL" id="PFH36953.1"/>
    </source>
</evidence>
<organism evidence="3 4">
    <name type="scientific">Besnoitia besnoiti</name>
    <name type="common">Apicomplexan protozoan</name>
    <dbReference type="NCBI Taxonomy" id="94643"/>
    <lineage>
        <taxon>Eukaryota</taxon>
        <taxon>Sar</taxon>
        <taxon>Alveolata</taxon>
        <taxon>Apicomplexa</taxon>
        <taxon>Conoidasida</taxon>
        <taxon>Coccidia</taxon>
        <taxon>Eucoccidiorida</taxon>
        <taxon>Eimeriorina</taxon>
        <taxon>Sarcocystidae</taxon>
        <taxon>Besnoitia</taxon>
    </lineage>
</organism>
<dbReference type="Proteomes" id="UP000224006">
    <property type="component" value="Chromosome II"/>
</dbReference>
<dbReference type="AlphaFoldDB" id="A0A2A9MMD9"/>
<evidence type="ECO:0008006" key="5">
    <source>
        <dbReference type="Google" id="ProtNLM"/>
    </source>
</evidence>
<feature type="signal peptide" evidence="2">
    <location>
        <begin position="1"/>
        <end position="20"/>
    </location>
</feature>
<dbReference type="RefSeq" id="XP_029220962.1">
    <property type="nucleotide sequence ID" value="XM_029361997.1"/>
</dbReference>
<keyword evidence="4" id="KW-1185">Reference proteome</keyword>
<feature type="chain" id="PRO_5013219336" description="SAG-related sequence" evidence="2">
    <location>
        <begin position="21"/>
        <end position="394"/>
    </location>
</feature>